<comment type="caution">
    <text evidence="2">The sequence shown here is derived from an EMBL/GenBank/DDBJ whole genome shotgun (WGS) entry which is preliminary data.</text>
</comment>
<dbReference type="Proteomes" id="UP000029859">
    <property type="component" value="Unassembled WGS sequence"/>
</dbReference>
<evidence type="ECO:0000313" key="3">
    <source>
        <dbReference type="Proteomes" id="UP000029859"/>
    </source>
</evidence>
<evidence type="ECO:0000313" key="2">
    <source>
        <dbReference type="EMBL" id="KGK99615.1"/>
    </source>
</evidence>
<dbReference type="InterPro" id="IPR036465">
    <property type="entry name" value="vWFA_dom_sf"/>
</dbReference>
<feature type="domain" description="DUF58" evidence="1">
    <location>
        <begin position="51"/>
        <end position="256"/>
    </location>
</feature>
<dbReference type="SUPFAM" id="SSF53300">
    <property type="entry name" value="vWA-like"/>
    <property type="match status" value="1"/>
</dbReference>
<evidence type="ECO:0000259" key="1">
    <source>
        <dbReference type="Pfam" id="PF01882"/>
    </source>
</evidence>
<keyword evidence="3" id="KW-1185">Reference proteome</keyword>
<dbReference type="OrthoDB" id="3263at2157"/>
<dbReference type="AlphaFoldDB" id="A0A099T373"/>
<accession>A0A099T373</accession>
<sequence length="293" mass="33884">MSDRKHRIDVDFFRQLDRFTFMVRKRVSSAYAGSRRSTHSGRGLDTIGYVEYHPGDDIKSIDWNVYARSEKLYVREFEEDKSVTTHILLDSSNSMDYSTVDVTKYEYGAMLAAGFAYLVTKDNDKFGISTYADNIAISQTHRGRRYLLRDIDRLAEVELEGQTALNSCVEQYERVIRSRSLIVIISDFMEDLSSIESAIYRLSHHDLMLIQVLDPSESDLSMHGHVKLMDLETDDELKTYLSNNFKDKYQEELQAHIDGIRNICDHVGADFFTFTTDTPVFDAFFHTISGRRI</sequence>
<dbReference type="Gene3D" id="3.40.50.410">
    <property type="entry name" value="von Willebrand factor, type A domain"/>
    <property type="match status" value="1"/>
</dbReference>
<dbReference type="EMBL" id="JRHO01000004">
    <property type="protein sequence ID" value="KGK99615.1"/>
    <property type="molecule type" value="Genomic_DNA"/>
</dbReference>
<dbReference type="RefSeq" id="WP_048193137.1">
    <property type="nucleotide sequence ID" value="NZ_CAAGSM010000003.1"/>
</dbReference>
<dbReference type="Pfam" id="PF01882">
    <property type="entry name" value="DUF58"/>
    <property type="match status" value="1"/>
</dbReference>
<protein>
    <recommendedName>
        <fullName evidence="1">DUF58 domain-containing protein</fullName>
    </recommendedName>
</protein>
<gene>
    <name evidence="2" type="ORF">LI82_01190</name>
</gene>
<reference evidence="2 3" key="1">
    <citation type="submission" date="2014-09" db="EMBL/GenBank/DDBJ databases">
        <title>Draft genome sequence of an obligately methylotrophic methanogen, Methanococcoides methylutens, isolated from marine sediment.</title>
        <authorList>
            <person name="Guan Y."/>
            <person name="Ngugi D.K."/>
            <person name="Blom J."/>
            <person name="Ali S."/>
            <person name="Ferry J.G."/>
            <person name="Stingl U."/>
        </authorList>
    </citation>
    <scope>NUCLEOTIDE SEQUENCE [LARGE SCALE GENOMIC DNA]</scope>
    <source>
        <strain evidence="2 3">DSM 2657</strain>
    </source>
</reference>
<dbReference type="PANTHER" id="PTHR33608:SF6">
    <property type="entry name" value="BLL2464 PROTEIN"/>
    <property type="match status" value="1"/>
</dbReference>
<dbReference type="PANTHER" id="PTHR33608">
    <property type="entry name" value="BLL2464 PROTEIN"/>
    <property type="match status" value="1"/>
</dbReference>
<organism evidence="2 3">
    <name type="scientific">Methanococcoides methylutens</name>
    <dbReference type="NCBI Taxonomy" id="2226"/>
    <lineage>
        <taxon>Archaea</taxon>
        <taxon>Methanobacteriati</taxon>
        <taxon>Methanobacteriota</taxon>
        <taxon>Stenosarchaea group</taxon>
        <taxon>Methanomicrobia</taxon>
        <taxon>Methanosarcinales</taxon>
        <taxon>Methanosarcinaceae</taxon>
        <taxon>Methanococcoides</taxon>
    </lineage>
</organism>
<name>A0A099T373_METMT</name>
<dbReference type="InterPro" id="IPR002881">
    <property type="entry name" value="DUF58"/>
</dbReference>
<proteinExistence type="predicted"/>